<dbReference type="Proteomes" id="UP001519292">
    <property type="component" value="Unassembled WGS sequence"/>
</dbReference>
<keyword evidence="2" id="KW-1185">Reference proteome</keyword>
<comment type="caution">
    <text evidence="1">The sequence shown here is derived from an EMBL/GenBank/DDBJ whole genome shotgun (WGS) entry which is preliminary data.</text>
</comment>
<evidence type="ECO:0008006" key="3">
    <source>
        <dbReference type="Google" id="ProtNLM"/>
    </source>
</evidence>
<proteinExistence type="predicted"/>
<evidence type="ECO:0000313" key="1">
    <source>
        <dbReference type="EMBL" id="MBP2057890.1"/>
    </source>
</evidence>
<protein>
    <recommendedName>
        <fullName evidence="3">DUF2184 domain-containing protein</fullName>
    </recommendedName>
</protein>
<reference evidence="1 2" key="1">
    <citation type="submission" date="2021-03" db="EMBL/GenBank/DDBJ databases">
        <title>Genomic Encyclopedia of Type Strains, Phase IV (KMG-IV): sequencing the most valuable type-strain genomes for metagenomic binning, comparative biology and taxonomic classification.</title>
        <authorList>
            <person name="Goeker M."/>
        </authorList>
    </citation>
    <scope>NUCLEOTIDE SEQUENCE [LARGE SCALE GENOMIC DNA]</scope>
    <source>
        <strain evidence="1 2">DSM 101872</strain>
    </source>
</reference>
<name>A0ABS4MDY1_9LACO</name>
<dbReference type="PIRSF" id="PIRSF029202">
    <property type="entry name" value="UCP029202"/>
    <property type="match status" value="1"/>
</dbReference>
<dbReference type="RefSeq" id="WP_209686635.1">
    <property type="nucleotide sequence ID" value="NZ_JAGGLU010000005.1"/>
</dbReference>
<dbReference type="EMBL" id="JAGGLU010000005">
    <property type="protein sequence ID" value="MBP2057890.1"/>
    <property type="molecule type" value="Genomic_DNA"/>
</dbReference>
<dbReference type="Gene3D" id="3.30.2400.30">
    <property type="match status" value="1"/>
</dbReference>
<dbReference type="Pfam" id="PF09950">
    <property type="entry name" value="Major_capside"/>
    <property type="match status" value="1"/>
</dbReference>
<accession>A0ABS4MDY1</accession>
<gene>
    <name evidence="1" type="ORF">J2Z60_001065</name>
</gene>
<dbReference type="InterPro" id="IPR020049">
    <property type="entry name" value="Major_capsid-like"/>
</dbReference>
<sequence length="298" mass="34134">MPYNMSLISKRDLIALDTHIYQQAKIQLAGRSLFKSFPVPRTASSYGYDVIKTTGKARRASETGRNTDTPVGDETRVRQYMPMTEWEYGIEYTDIELEEANAAGDTQFLTRRGNQAMRAMAEYEDKVIFNGVKDDNINGITSSKDKTGFQELKPEKILEEMSGEQMLNYFKKASHLITDLGYSNDKPVLLVTAGIETLLDTFYNEYRDNSVEDYVKKYFKEVRVIKELEAKYTGRKQDMALAYLDDADTAGIPTAIPLERVYQEHFKARTEIKYHEKFGGVVVRYPKHFVQMPGLTKA</sequence>
<organism evidence="1 2">
    <name type="scientific">Lactobacillus colini</name>
    <dbReference type="NCBI Taxonomy" id="1819254"/>
    <lineage>
        <taxon>Bacteria</taxon>
        <taxon>Bacillati</taxon>
        <taxon>Bacillota</taxon>
        <taxon>Bacilli</taxon>
        <taxon>Lactobacillales</taxon>
        <taxon>Lactobacillaceae</taxon>
        <taxon>Lactobacillus</taxon>
    </lineage>
</organism>
<evidence type="ECO:0000313" key="2">
    <source>
        <dbReference type="Proteomes" id="UP001519292"/>
    </source>
</evidence>